<proteinExistence type="predicted"/>
<dbReference type="AlphaFoldDB" id="A0A9N9Y5A1"/>
<dbReference type="EMBL" id="CABFNO020001467">
    <property type="protein sequence ID" value="CAG9989547.1"/>
    <property type="molecule type" value="Genomic_DNA"/>
</dbReference>
<dbReference type="Proteomes" id="UP000754883">
    <property type="component" value="Unassembled WGS sequence"/>
</dbReference>
<dbReference type="OrthoDB" id="5141895at2759"/>
<evidence type="ECO:0000256" key="1">
    <source>
        <dbReference type="SAM" id="Phobius"/>
    </source>
</evidence>
<keyword evidence="1" id="KW-0472">Membrane</keyword>
<gene>
    <name evidence="2" type="ORF">CBYS24578_00005241</name>
</gene>
<feature type="transmembrane region" description="Helical" evidence="1">
    <location>
        <begin position="52"/>
        <end position="73"/>
    </location>
</feature>
<evidence type="ECO:0000313" key="2">
    <source>
        <dbReference type="EMBL" id="CAG9989547.1"/>
    </source>
</evidence>
<accession>A0A9N9Y5A1</accession>
<sequence length="387" mass="44357">MDPDDWLLPRDVPSWCFSPEEEPPAWREWFWLVVEDVISSARKVCSLLCRATLKLTILFISTVACGLIIGFFLNNETYTPSPSSSKLSPSYSENVELIPKDFDHHGNHRRTADDKNGAPYLVFPEPTLLLSRNWKFMTSPAYNDLQSQLVFHAHEPWALHVKSLTHMADRTVQEEFSKFSQCQDLWKQPSNMANEKLSLVITMLKKKRDELAALAQRMGETTYSRCSRQQTTHRNVEALSHMAFLLGLAAEEQVEKLENDIACFQSVRWRLAQSADNFHFVKNIIPSNKASSMRGRIVNDAEILRVATEFATREASEVVSFFKHHLDRAILVRYDILTEQENMSRWLENARGPCRVSKKQIDVLEKVNSLLSQGRLLSQGTGGRVQM</sequence>
<protein>
    <submittedName>
        <fullName evidence="2">Uncharacterized protein</fullName>
    </submittedName>
</protein>
<keyword evidence="3" id="KW-1185">Reference proteome</keyword>
<evidence type="ECO:0000313" key="3">
    <source>
        <dbReference type="Proteomes" id="UP000754883"/>
    </source>
</evidence>
<comment type="caution">
    <text evidence="2">The sequence shown here is derived from an EMBL/GenBank/DDBJ whole genome shotgun (WGS) entry which is preliminary data.</text>
</comment>
<reference evidence="2" key="1">
    <citation type="submission" date="2021-10" db="EMBL/GenBank/DDBJ databases">
        <authorList>
            <person name="Piombo E."/>
        </authorList>
    </citation>
    <scope>NUCLEOTIDE SEQUENCE</scope>
</reference>
<keyword evidence="1" id="KW-1133">Transmembrane helix</keyword>
<keyword evidence="1" id="KW-0812">Transmembrane</keyword>
<organism evidence="2 3">
    <name type="scientific">Clonostachys byssicola</name>
    <dbReference type="NCBI Taxonomy" id="160290"/>
    <lineage>
        <taxon>Eukaryota</taxon>
        <taxon>Fungi</taxon>
        <taxon>Dikarya</taxon>
        <taxon>Ascomycota</taxon>
        <taxon>Pezizomycotina</taxon>
        <taxon>Sordariomycetes</taxon>
        <taxon>Hypocreomycetidae</taxon>
        <taxon>Hypocreales</taxon>
        <taxon>Bionectriaceae</taxon>
        <taxon>Clonostachys</taxon>
    </lineage>
</organism>
<name>A0A9N9Y5A1_9HYPO</name>